<gene>
    <name evidence="6" type="ORF">K5I21_24375</name>
</gene>
<evidence type="ECO:0000313" key="6">
    <source>
        <dbReference type="EMBL" id="MCK0088944.1"/>
    </source>
</evidence>
<evidence type="ECO:0000313" key="7">
    <source>
        <dbReference type="Proteomes" id="UP001203136"/>
    </source>
</evidence>
<evidence type="ECO:0000256" key="1">
    <source>
        <dbReference type="ARBA" id="ARBA00009437"/>
    </source>
</evidence>
<keyword evidence="2" id="KW-0805">Transcription regulation</keyword>
<dbReference type="Pfam" id="PF00126">
    <property type="entry name" value="HTH_1"/>
    <property type="match status" value="1"/>
</dbReference>
<dbReference type="GO" id="GO:0003677">
    <property type="term" value="F:DNA binding"/>
    <property type="evidence" value="ECO:0007669"/>
    <property type="project" value="UniProtKB-KW"/>
</dbReference>
<comment type="caution">
    <text evidence="6">The sequence shown here is derived from an EMBL/GenBank/DDBJ whole genome shotgun (WGS) entry which is preliminary data.</text>
</comment>
<comment type="similarity">
    <text evidence="1">Belongs to the LysR transcriptional regulatory family.</text>
</comment>
<dbReference type="EMBL" id="JAINVB010000002">
    <property type="protein sequence ID" value="MCK0088944.1"/>
    <property type="molecule type" value="Genomic_DNA"/>
</dbReference>
<dbReference type="Gene3D" id="1.10.10.10">
    <property type="entry name" value="Winged helix-like DNA-binding domain superfamily/Winged helix DNA-binding domain"/>
    <property type="match status" value="1"/>
</dbReference>
<dbReference type="SUPFAM" id="SSF53850">
    <property type="entry name" value="Periplasmic binding protein-like II"/>
    <property type="match status" value="1"/>
</dbReference>
<dbReference type="CDD" id="cd05466">
    <property type="entry name" value="PBP2_LTTR_substrate"/>
    <property type="match status" value="1"/>
</dbReference>
<name>A0AAW5FAP4_CLOSY</name>
<dbReference type="RefSeq" id="WP_003498115.1">
    <property type="nucleotide sequence ID" value="NZ_CABKPP010000001.1"/>
</dbReference>
<feature type="domain" description="HTH lysR-type" evidence="5">
    <location>
        <begin position="1"/>
        <end position="58"/>
    </location>
</feature>
<dbReference type="AlphaFoldDB" id="A0AAW5FAP4"/>
<dbReference type="Pfam" id="PF03466">
    <property type="entry name" value="LysR_substrate"/>
    <property type="match status" value="1"/>
</dbReference>
<reference evidence="6" key="1">
    <citation type="journal article" date="2022" name="Cell Host Microbe">
        <title>Colonization of the live biotherapeutic product VE303 and modulation of the microbiota and metabolites in healthy volunteers.</title>
        <authorList>
            <person name="Dsouza M."/>
            <person name="Menon R."/>
            <person name="Crossette E."/>
            <person name="Bhattarai S.K."/>
            <person name="Schneider J."/>
            <person name="Kim Y.G."/>
            <person name="Reddy S."/>
            <person name="Caballero S."/>
            <person name="Felix C."/>
            <person name="Cornacchione L."/>
            <person name="Hendrickson J."/>
            <person name="Watson A.R."/>
            <person name="Minot S.S."/>
            <person name="Greenfield N."/>
            <person name="Schopf L."/>
            <person name="Szabady R."/>
            <person name="Patarroyo J."/>
            <person name="Smith W."/>
            <person name="Harrison P."/>
            <person name="Kuijper E.J."/>
            <person name="Kelly C.P."/>
            <person name="Olle B."/>
            <person name="Bobilev D."/>
            <person name="Silber J.L."/>
            <person name="Bucci V."/>
            <person name="Roberts B."/>
            <person name="Faith J."/>
            <person name="Norman J.M."/>
        </authorList>
    </citation>
    <scope>NUCLEOTIDE SEQUENCE</scope>
    <source>
        <strain evidence="6">VE303-04</strain>
    </source>
</reference>
<dbReference type="PANTHER" id="PTHR30419">
    <property type="entry name" value="HTH-TYPE TRANSCRIPTIONAL REGULATOR YBHD"/>
    <property type="match status" value="1"/>
</dbReference>
<dbReference type="InterPro" id="IPR005119">
    <property type="entry name" value="LysR_subst-bd"/>
</dbReference>
<evidence type="ECO:0000259" key="5">
    <source>
        <dbReference type="PROSITE" id="PS50931"/>
    </source>
</evidence>
<evidence type="ECO:0000256" key="4">
    <source>
        <dbReference type="ARBA" id="ARBA00023163"/>
    </source>
</evidence>
<proteinExistence type="inferred from homology"/>
<dbReference type="InterPro" id="IPR000847">
    <property type="entry name" value="LysR_HTH_N"/>
</dbReference>
<keyword evidence="3" id="KW-0238">DNA-binding</keyword>
<dbReference type="SUPFAM" id="SSF46785">
    <property type="entry name" value="Winged helix' DNA-binding domain"/>
    <property type="match status" value="1"/>
</dbReference>
<dbReference type="Gene3D" id="3.40.190.290">
    <property type="match status" value="1"/>
</dbReference>
<dbReference type="InterPro" id="IPR036390">
    <property type="entry name" value="WH_DNA-bd_sf"/>
</dbReference>
<dbReference type="Proteomes" id="UP001203136">
    <property type="component" value="Unassembled WGS sequence"/>
</dbReference>
<dbReference type="GO" id="GO:0003700">
    <property type="term" value="F:DNA-binding transcription factor activity"/>
    <property type="evidence" value="ECO:0007669"/>
    <property type="project" value="InterPro"/>
</dbReference>
<sequence>MTLKELQYIVTIAEEKSISRASARLYVSQPYLSQCLMRIERQHDMPLFRRTQHGLVLTFAGEQYVETARKIVKLYNDFETGLCEISNMRKGRLTIGTTIHLGSMVFSTILPIFRELYPNIELRLEEGPSQKIEEYIIASKVDIGLLHCPLKDSAISYIPIRENNFVAVLHKDSHLEEFFYKKEESPYPFIDPKHFSGEKFVLAYPYQRVRQIADQILAAAGIQPLSCLNTSSVQTAMCLSAVGLGVSFMPENYISLFNCPVEPQFCRMEEEFGAKWTMAVAYDSKDMLSGPAKEFIRIMKENM</sequence>
<accession>A0AAW5FAP4</accession>
<protein>
    <submittedName>
        <fullName evidence="6">LysR family transcriptional regulator</fullName>
    </submittedName>
</protein>
<dbReference type="GO" id="GO:0005829">
    <property type="term" value="C:cytosol"/>
    <property type="evidence" value="ECO:0007669"/>
    <property type="project" value="TreeGrafter"/>
</dbReference>
<dbReference type="InterPro" id="IPR036388">
    <property type="entry name" value="WH-like_DNA-bd_sf"/>
</dbReference>
<organism evidence="6 7">
    <name type="scientific">Clostridium symbiosum</name>
    <name type="common">Bacteroides symbiosus</name>
    <dbReference type="NCBI Taxonomy" id="1512"/>
    <lineage>
        <taxon>Bacteria</taxon>
        <taxon>Bacillati</taxon>
        <taxon>Bacillota</taxon>
        <taxon>Clostridia</taxon>
        <taxon>Lachnospirales</taxon>
        <taxon>Lachnospiraceae</taxon>
        <taxon>Otoolea</taxon>
    </lineage>
</organism>
<keyword evidence="4" id="KW-0804">Transcription</keyword>
<evidence type="ECO:0000256" key="3">
    <source>
        <dbReference type="ARBA" id="ARBA00023125"/>
    </source>
</evidence>
<dbReference type="PROSITE" id="PS50931">
    <property type="entry name" value="HTH_LYSR"/>
    <property type="match status" value="1"/>
</dbReference>
<evidence type="ECO:0000256" key="2">
    <source>
        <dbReference type="ARBA" id="ARBA00023015"/>
    </source>
</evidence>
<dbReference type="InterPro" id="IPR050950">
    <property type="entry name" value="HTH-type_LysR_regulators"/>
</dbReference>